<evidence type="ECO:0000313" key="2">
    <source>
        <dbReference type="Proteomes" id="UP000187203"/>
    </source>
</evidence>
<proteinExistence type="predicted"/>
<dbReference type="AlphaFoldDB" id="A0A1R3G448"/>
<name>A0A1R3G448_9ROSI</name>
<gene>
    <name evidence="1" type="ORF">COLO4_36938</name>
</gene>
<keyword evidence="2" id="KW-1185">Reference proteome</keyword>
<evidence type="ECO:0000313" key="1">
    <source>
        <dbReference type="EMBL" id="OMO52855.1"/>
    </source>
</evidence>
<accession>A0A1R3G448</accession>
<comment type="caution">
    <text evidence="1">The sequence shown here is derived from an EMBL/GenBank/DDBJ whole genome shotgun (WGS) entry which is preliminary data.</text>
</comment>
<dbReference type="Proteomes" id="UP000187203">
    <property type="component" value="Unassembled WGS sequence"/>
</dbReference>
<sequence length="82" mass="9392">MRSPSALKPYFFKIHQRNPLERNLKFLGCNWTTLNREGRSLRLKMGEDATGFLHLLGSLLTWEDKAQGTSELAMPTQLWGAD</sequence>
<protein>
    <submittedName>
        <fullName evidence="1">ROCO family protein</fullName>
    </submittedName>
</protein>
<dbReference type="EMBL" id="AWUE01023747">
    <property type="protein sequence ID" value="OMO52855.1"/>
    <property type="molecule type" value="Genomic_DNA"/>
</dbReference>
<organism evidence="1 2">
    <name type="scientific">Corchorus olitorius</name>
    <dbReference type="NCBI Taxonomy" id="93759"/>
    <lineage>
        <taxon>Eukaryota</taxon>
        <taxon>Viridiplantae</taxon>
        <taxon>Streptophyta</taxon>
        <taxon>Embryophyta</taxon>
        <taxon>Tracheophyta</taxon>
        <taxon>Spermatophyta</taxon>
        <taxon>Magnoliopsida</taxon>
        <taxon>eudicotyledons</taxon>
        <taxon>Gunneridae</taxon>
        <taxon>Pentapetalae</taxon>
        <taxon>rosids</taxon>
        <taxon>malvids</taxon>
        <taxon>Malvales</taxon>
        <taxon>Malvaceae</taxon>
        <taxon>Grewioideae</taxon>
        <taxon>Apeibeae</taxon>
        <taxon>Corchorus</taxon>
    </lineage>
</organism>
<reference evidence="2" key="1">
    <citation type="submission" date="2013-09" db="EMBL/GenBank/DDBJ databases">
        <title>Corchorus olitorius genome sequencing.</title>
        <authorList>
            <person name="Alam M."/>
            <person name="Haque M.S."/>
            <person name="Islam M.S."/>
            <person name="Emdad E.M."/>
            <person name="Islam M.M."/>
            <person name="Ahmed B."/>
            <person name="Halim A."/>
            <person name="Hossen Q.M.M."/>
            <person name="Hossain M.Z."/>
            <person name="Ahmed R."/>
            <person name="Khan M.M."/>
            <person name="Islam R."/>
            <person name="Rashid M.M."/>
            <person name="Khan S.A."/>
            <person name="Rahman M.S."/>
            <person name="Alam M."/>
            <person name="Yahiya A.S."/>
            <person name="Khan M.S."/>
            <person name="Azam M.S."/>
            <person name="Haque T."/>
            <person name="Lashkar M.Z.H."/>
            <person name="Akhand A.I."/>
            <person name="Morshed G."/>
            <person name="Roy S."/>
            <person name="Uddin K.S."/>
            <person name="Rabeya T."/>
            <person name="Hossain A.S."/>
            <person name="Chowdhury A."/>
            <person name="Snigdha A.R."/>
            <person name="Mortoza M.S."/>
            <person name="Matin S.A."/>
            <person name="Hoque S.M.E."/>
            <person name="Islam M.K."/>
            <person name="Roy D.K."/>
            <person name="Haider R."/>
            <person name="Moosa M.M."/>
            <person name="Elias S.M."/>
            <person name="Hasan A.M."/>
            <person name="Jahan S."/>
            <person name="Shafiuddin M."/>
            <person name="Mahmood N."/>
            <person name="Shommy N.S."/>
        </authorList>
    </citation>
    <scope>NUCLEOTIDE SEQUENCE [LARGE SCALE GENOMIC DNA]</scope>
    <source>
        <strain evidence="2">cv. O-4</strain>
    </source>
</reference>